<protein>
    <submittedName>
        <fullName evidence="8">Nitrite reductase (NAD(P)H) small subunit</fullName>
    </submittedName>
</protein>
<organism evidence="8 9">
    <name type="scientific">Allosphingosinicella deserti</name>
    <dbReference type="NCBI Taxonomy" id="2116704"/>
    <lineage>
        <taxon>Bacteria</taxon>
        <taxon>Pseudomonadati</taxon>
        <taxon>Pseudomonadota</taxon>
        <taxon>Alphaproteobacteria</taxon>
        <taxon>Sphingomonadales</taxon>
        <taxon>Sphingomonadaceae</taxon>
        <taxon>Allosphingosinicella</taxon>
    </lineage>
</organism>
<dbReference type="CDD" id="cd03530">
    <property type="entry name" value="Rieske_NirD_small_Bacillus"/>
    <property type="match status" value="1"/>
</dbReference>
<evidence type="ECO:0000256" key="4">
    <source>
        <dbReference type="ARBA" id="ARBA00023004"/>
    </source>
</evidence>
<name>A0A2P7QWH4_9SPHN</name>
<dbReference type="PANTHER" id="PTHR21496">
    <property type="entry name" value="FERREDOXIN-RELATED"/>
    <property type="match status" value="1"/>
</dbReference>
<feature type="domain" description="Rieske" evidence="7">
    <location>
        <begin position="7"/>
        <end position="103"/>
    </location>
</feature>
<evidence type="ECO:0000256" key="2">
    <source>
        <dbReference type="ARBA" id="ARBA00022723"/>
    </source>
</evidence>
<dbReference type="GO" id="GO:0042128">
    <property type="term" value="P:nitrate assimilation"/>
    <property type="evidence" value="ECO:0007669"/>
    <property type="project" value="UniProtKB-KW"/>
</dbReference>
<evidence type="ECO:0000256" key="6">
    <source>
        <dbReference type="ARBA" id="ARBA00023063"/>
    </source>
</evidence>
<reference evidence="8 9" key="1">
    <citation type="submission" date="2018-03" db="EMBL/GenBank/DDBJ databases">
        <title>The draft genome of Sphingosinicella sp. GL-C-18.</title>
        <authorList>
            <person name="Liu L."/>
            <person name="Li L."/>
            <person name="Liang L."/>
            <person name="Zhang X."/>
            <person name="Wang T."/>
        </authorList>
    </citation>
    <scope>NUCLEOTIDE SEQUENCE [LARGE SCALE GENOMIC DNA]</scope>
    <source>
        <strain evidence="8 9">GL-C-18</strain>
    </source>
</reference>
<dbReference type="GO" id="GO:0051537">
    <property type="term" value="F:2 iron, 2 sulfur cluster binding"/>
    <property type="evidence" value="ECO:0007669"/>
    <property type="project" value="UniProtKB-KW"/>
</dbReference>
<dbReference type="PANTHER" id="PTHR21496:SF23">
    <property type="entry name" value="3-PHENYLPROPIONATE_CINNAMIC ACID DIOXYGENASE FERREDOXIN SUBUNIT"/>
    <property type="match status" value="1"/>
</dbReference>
<accession>A0A2P7QWH4</accession>
<dbReference type="InterPro" id="IPR036922">
    <property type="entry name" value="Rieske_2Fe-2S_sf"/>
</dbReference>
<gene>
    <name evidence="8" type="primary">nirD</name>
    <name evidence="8" type="ORF">C7I55_07510</name>
</gene>
<dbReference type="Gene3D" id="2.102.10.10">
    <property type="entry name" value="Rieske [2Fe-2S] iron-sulphur domain"/>
    <property type="match status" value="1"/>
</dbReference>
<keyword evidence="4" id="KW-0408">Iron</keyword>
<dbReference type="Proteomes" id="UP000241167">
    <property type="component" value="Unassembled WGS sequence"/>
</dbReference>
<dbReference type="SUPFAM" id="SSF50022">
    <property type="entry name" value="ISP domain"/>
    <property type="match status" value="1"/>
</dbReference>
<evidence type="ECO:0000256" key="5">
    <source>
        <dbReference type="ARBA" id="ARBA00023014"/>
    </source>
</evidence>
<sequence length="118" mass="12227">MITGDWLDVGYLAEIPLRGARTISVPGGDDIAVFRTGSDQVYALVNRCPHGRGPLSEGIVHGSSVTCPLHNWVISLASGEAQGQDKGCTPTIPVKVSGGRVLILRSAIVALAPVARAA</sequence>
<comment type="caution">
    <text evidence="8">The sequence shown here is derived from an EMBL/GenBank/DDBJ whole genome shotgun (WGS) entry which is preliminary data.</text>
</comment>
<dbReference type="GO" id="GO:0046872">
    <property type="term" value="F:metal ion binding"/>
    <property type="evidence" value="ECO:0007669"/>
    <property type="project" value="UniProtKB-KW"/>
</dbReference>
<dbReference type="EMBL" id="PXYI01000002">
    <property type="protein sequence ID" value="PSJ42326.1"/>
    <property type="molecule type" value="Genomic_DNA"/>
</dbReference>
<evidence type="ECO:0000256" key="1">
    <source>
        <dbReference type="ARBA" id="ARBA00022714"/>
    </source>
</evidence>
<evidence type="ECO:0000256" key="3">
    <source>
        <dbReference type="ARBA" id="ARBA00023002"/>
    </source>
</evidence>
<keyword evidence="9" id="KW-1185">Reference proteome</keyword>
<dbReference type="NCBIfam" id="TIGR02378">
    <property type="entry name" value="nirD_assim_sml"/>
    <property type="match status" value="1"/>
</dbReference>
<keyword evidence="1" id="KW-0001">2Fe-2S</keyword>
<keyword evidence="3" id="KW-0560">Oxidoreductase</keyword>
<dbReference type="OrthoDB" id="9794175at2"/>
<evidence type="ECO:0000313" key="8">
    <source>
        <dbReference type="EMBL" id="PSJ42326.1"/>
    </source>
</evidence>
<dbReference type="InterPro" id="IPR012748">
    <property type="entry name" value="Rieske-like_NirD"/>
</dbReference>
<dbReference type="AlphaFoldDB" id="A0A2P7QWH4"/>
<evidence type="ECO:0000313" key="9">
    <source>
        <dbReference type="Proteomes" id="UP000241167"/>
    </source>
</evidence>
<dbReference type="Pfam" id="PF00355">
    <property type="entry name" value="Rieske"/>
    <property type="match status" value="1"/>
</dbReference>
<dbReference type="RefSeq" id="WP_106512487.1">
    <property type="nucleotide sequence ID" value="NZ_PXYI01000002.1"/>
</dbReference>
<proteinExistence type="predicted"/>
<evidence type="ECO:0000259" key="7">
    <source>
        <dbReference type="PROSITE" id="PS51296"/>
    </source>
</evidence>
<dbReference type="GO" id="GO:0008942">
    <property type="term" value="F:nitrite reductase [NAD(P)H] activity"/>
    <property type="evidence" value="ECO:0007669"/>
    <property type="project" value="InterPro"/>
</dbReference>
<keyword evidence="6" id="KW-0534">Nitrate assimilation</keyword>
<dbReference type="PROSITE" id="PS51296">
    <property type="entry name" value="RIESKE"/>
    <property type="match status" value="1"/>
</dbReference>
<keyword evidence="2" id="KW-0479">Metal-binding</keyword>
<keyword evidence="5" id="KW-0411">Iron-sulfur</keyword>
<dbReference type="InterPro" id="IPR017941">
    <property type="entry name" value="Rieske_2Fe-2S"/>
</dbReference>